<sequence length="111" mass="12599">MNSQDVISIYETVAVISDQMLLAAKNADWDRLTELESQCSEHIASLREGEGPIKLTGETRDRKVKIIQKILADDRQIRDLTEPWMANLSKLIRSNQTERKLVQAYGSNQVA</sequence>
<dbReference type="AlphaFoldDB" id="A0A941IDU0"/>
<gene>
    <name evidence="6" type="ORF">KDM90_02875</name>
</gene>
<name>A0A941IDU0_9BURK</name>
<proteinExistence type="predicted"/>
<organism evidence="6 7">
    <name type="scientific">Undibacterium fentianense</name>
    <dbReference type="NCBI Taxonomy" id="2828728"/>
    <lineage>
        <taxon>Bacteria</taxon>
        <taxon>Pseudomonadati</taxon>
        <taxon>Pseudomonadota</taxon>
        <taxon>Betaproteobacteria</taxon>
        <taxon>Burkholderiales</taxon>
        <taxon>Oxalobacteraceae</taxon>
        <taxon>Undibacterium</taxon>
    </lineage>
</organism>
<keyword evidence="7" id="KW-1185">Reference proteome</keyword>
<keyword evidence="3" id="KW-1005">Bacterial flagellum biogenesis</keyword>
<reference evidence="6" key="1">
    <citation type="submission" date="2021-04" db="EMBL/GenBank/DDBJ databases">
        <title>novel species isolated from subtropical streams in China.</title>
        <authorList>
            <person name="Lu H."/>
        </authorList>
    </citation>
    <scope>NUCLEOTIDE SEQUENCE</scope>
    <source>
        <strain evidence="6">FT137W</strain>
    </source>
</reference>
<evidence type="ECO:0000256" key="2">
    <source>
        <dbReference type="ARBA" id="ARBA00022490"/>
    </source>
</evidence>
<dbReference type="GO" id="GO:0044781">
    <property type="term" value="P:bacterial-type flagellum organization"/>
    <property type="evidence" value="ECO:0007669"/>
    <property type="project" value="UniProtKB-KW"/>
</dbReference>
<dbReference type="Gene3D" id="1.20.58.380">
    <property type="entry name" value="Flagellar protein flit"/>
    <property type="match status" value="1"/>
</dbReference>
<evidence type="ECO:0000256" key="4">
    <source>
        <dbReference type="ARBA" id="ARBA00023186"/>
    </source>
</evidence>
<accession>A0A941IDU0</accession>
<dbReference type="EMBL" id="JAGSPJ010000001">
    <property type="protein sequence ID" value="MBR7798931.1"/>
    <property type="molecule type" value="Genomic_DNA"/>
</dbReference>
<dbReference type="InterPro" id="IPR008622">
    <property type="entry name" value="FliT"/>
</dbReference>
<evidence type="ECO:0000256" key="5">
    <source>
        <dbReference type="ARBA" id="ARBA00093797"/>
    </source>
</evidence>
<dbReference type="Proteomes" id="UP000678545">
    <property type="component" value="Unassembled WGS sequence"/>
</dbReference>
<comment type="caution">
    <text evidence="6">The sequence shown here is derived from an EMBL/GenBank/DDBJ whole genome shotgun (WGS) entry which is preliminary data.</text>
</comment>
<keyword evidence="6" id="KW-0282">Flagellum</keyword>
<protein>
    <recommendedName>
        <fullName evidence="5">Flagellar protein FliT</fullName>
    </recommendedName>
</protein>
<keyword evidence="2" id="KW-0963">Cytoplasm</keyword>
<keyword evidence="6" id="KW-0969">Cilium</keyword>
<keyword evidence="6" id="KW-0966">Cell projection</keyword>
<evidence type="ECO:0000313" key="6">
    <source>
        <dbReference type="EMBL" id="MBR7798931.1"/>
    </source>
</evidence>
<evidence type="ECO:0000313" key="7">
    <source>
        <dbReference type="Proteomes" id="UP000678545"/>
    </source>
</evidence>
<dbReference type="Pfam" id="PF05400">
    <property type="entry name" value="FliT"/>
    <property type="match status" value="1"/>
</dbReference>
<keyword evidence="4" id="KW-0143">Chaperone</keyword>
<comment type="subcellular location">
    <subcellularLocation>
        <location evidence="1">Cytoplasm</location>
        <location evidence="1">Cytosol</location>
    </subcellularLocation>
</comment>
<evidence type="ECO:0000256" key="3">
    <source>
        <dbReference type="ARBA" id="ARBA00022795"/>
    </source>
</evidence>
<evidence type="ECO:0000256" key="1">
    <source>
        <dbReference type="ARBA" id="ARBA00004514"/>
    </source>
</evidence>